<feature type="transmembrane region" description="Helical" evidence="1">
    <location>
        <begin position="7"/>
        <end position="25"/>
    </location>
</feature>
<protein>
    <submittedName>
        <fullName evidence="2">Uncharacterized protein</fullName>
    </submittedName>
</protein>
<organism evidence="2 3">
    <name type="scientific">Chryseobacterium polytrichastri</name>
    <dbReference type="NCBI Taxonomy" id="1302687"/>
    <lineage>
        <taxon>Bacteria</taxon>
        <taxon>Pseudomonadati</taxon>
        <taxon>Bacteroidota</taxon>
        <taxon>Flavobacteriia</taxon>
        <taxon>Flavobacteriales</taxon>
        <taxon>Weeksellaceae</taxon>
        <taxon>Chryseobacterium group</taxon>
        <taxon>Chryseobacterium</taxon>
    </lineage>
</organism>
<evidence type="ECO:0000313" key="2">
    <source>
        <dbReference type="EMBL" id="SHM30017.1"/>
    </source>
</evidence>
<name>A0A1M7HPG8_9FLAO</name>
<accession>A0A1M7HPG8</accession>
<dbReference type="EMBL" id="FRAV01000041">
    <property type="protein sequence ID" value="SHM30017.1"/>
    <property type="molecule type" value="Genomic_DNA"/>
</dbReference>
<proteinExistence type="predicted"/>
<reference evidence="3" key="1">
    <citation type="submission" date="2016-11" db="EMBL/GenBank/DDBJ databases">
        <authorList>
            <person name="Varghese N."/>
            <person name="Submissions S."/>
        </authorList>
    </citation>
    <scope>NUCLEOTIDE SEQUENCE [LARGE SCALE GENOMIC DNA]</scope>
    <source>
        <strain evidence="3">DSM 26899</strain>
    </source>
</reference>
<dbReference type="AlphaFoldDB" id="A0A1M7HPG8"/>
<sequence length="62" mass="7230">MKIILNVLQFVCVASSLIFIFYLLMALGSSHKIPLQTYLKIVIAILIPTFLYFYISYLKRKD</sequence>
<keyword evidence="3" id="KW-1185">Reference proteome</keyword>
<gene>
    <name evidence="2" type="ORF">SAMN05444267_104134</name>
</gene>
<evidence type="ECO:0000313" key="3">
    <source>
        <dbReference type="Proteomes" id="UP000184364"/>
    </source>
</evidence>
<feature type="transmembrane region" description="Helical" evidence="1">
    <location>
        <begin position="37"/>
        <end position="55"/>
    </location>
</feature>
<keyword evidence="1" id="KW-0472">Membrane</keyword>
<dbReference type="Proteomes" id="UP000184364">
    <property type="component" value="Unassembled WGS sequence"/>
</dbReference>
<evidence type="ECO:0000256" key="1">
    <source>
        <dbReference type="SAM" id="Phobius"/>
    </source>
</evidence>
<keyword evidence="1" id="KW-0812">Transmembrane</keyword>
<keyword evidence="1" id="KW-1133">Transmembrane helix</keyword>